<comment type="pathway">
    <text evidence="4">Protein modification; protein ubiquitination.</text>
</comment>
<keyword evidence="15" id="KW-0735">Signal-anchor</keyword>
<dbReference type="InterPro" id="IPR003378">
    <property type="entry name" value="Fringe-like_glycosylTrfase"/>
</dbReference>
<gene>
    <name evidence="23" type="ORF">CVLEPA_LOCUS22677</name>
</gene>
<dbReference type="InterPro" id="IPR013083">
    <property type="entry name" value="Znf_RING/FYVE/PHD"/>
</dbReference>
<evidence type="ECO:0000259" key="22">
    <source>
        <dbReference type="PROSITE" id="PS50089"/>
    </source>
</evidence>
<dbReference type="InterPro" id="IPR057992">
    <property type="entry name" value="TPR_SYVN1_N"/>
</dbReference>
<evidence type="ECO:0000256" key="14">
    <source>
        <dbReference type="ARBA" id="ARBA00022833"/>
    </source>
</evidence>
<keyword evidence="16 21" id="KW-1133">Transmembrane helix</keyword>
<keyword evidence="24" id="KW-1185">Reference proteome</keyword>
<dbReference type="Gene3D" id="3.30.40.10">
    <property type="entry name" value="Zinc/RING finger domain, C3HC4 (zinc finger)"/>
    <property type="match status" value="1"/>
</dbReference>
<feature type="transmembrane region" description="Helical" evidence="21">
    <location>
        <begin position="256"/>
        <end position="276"/>
    </location>
</feature>
<dbReference type="PANTHER" id="PTHR22763">
    <property type="entry name" value="RING ZINC FINGER PROTEIN"/>
    <property type="match status" value="1"/>
</dbReference>
<feature type="transmembrane region" description="Helical" evidence="21">
    <location>
        <begin position="288"/>
        <end position="310"/>
    </location>
</feature>
<evidence type="ECO:0000256" key="11">
    <source>
        <dbReference type="ARBA" id="ARBA00022771"/>
    </source>
</evidence>
<dbReference type="CDD" id="cd16479">
    <property type="entry name" value="RING-H2_synoviolin"/>
    <property type="match status" value="1"/>
</dbReference>
<dbReference type="InterPro" id="IPR050731">
    <property type="entry name" value="HRD1_E3_ubiq-ligases"/>
</dbReference>
<dbReference type="PROSITE" id="PS50089">
    <property type="entry name" value="ZF_RING_2"/>
    <property type="match status" value="1"/>
</dbReference>
<comment type="pathway">
    <text evidence="5">Protein modification; protein neddylation.</text>
</comment>
<evidence type="ECO:0000256" key="3">
    <source>
        <dbReference type="ARBA" id="ARBA00004606"/>
    </source>
</evidence>
<feature type="region of interest" description="Disordered" evidence="20">
    <location>
        <begin position="472"/>
        <end position="561"/>
    </location>
</feature>
<comment type="catalytic activity">
    <reaction evidence="18">
        <text>S-[NEDD8-protein]-yl-[E2 NEDD8-conjugating enzyme]-L-cysteine + [cullin]-L-lysine = [E2 NEDD8-conjugating enzyme]-L-cysteine + N(6)-[NEDD8-protein]-yl-[cullin]-L-lysine.</text>
        <dbReference type="EC" id="2.3.2.32"/>
    </reaction>
</comment>
<comment type="similarity">
    <text evidence="6">Belongs to the HRD1 family.</text>
</comment>
<feature type="transmembrane region" description="Helical" evidence="21">
    <location>
        <begin position="218"/>
        <end position="236"/>
    </location>
</feature>
<evidence type="ECO:0000256" key="6">
    <source>
        <dbReference type="ARBA" id="ARBA00010089"/>
    </source>
</evidence>
<sequence length="561" mass="63598">MEAEYNAYMKTHKKWWCHFDDDNYVNIKRLVAVLNQYHWKNDMYIGKPSMSKSLRSTFRGEVVDFWFATGGAGFCITNTLATKMSPWCRHGNFSETSKDLHLPDDCTKFFCLKTNMKMRGLVLTGASFALTSAVVANAWIQKKQFYPTVVYLTKSSPCLAVLYFQAFVFVLLFAKLMRKTFFGQLRAIETEHLIERAWYAVTDTCLALTMFRNEFSPLFVSAFTLLLFLKCFHWLLEDRVDYMERSPVITFIFKLRILSLLSILLASDIFFVTVSYNSITTKGATVQLVFGFEYAILATIVLTVFLKYVLHAIDLQSENPWENKAVYMLYVELITGFLRVALYICFTALMMKIYTFPLFSVRPMYLTMRQFKKAVSDIILSRRAIRNMNTLYPDATTEELSSADSTCIICREEMIAPNPETPPAGRGNSDVGVNKKLPCGHIFHASCLRSWFQRQQTCPTCRLDVLQARIPTPTRPAPDPPAPPAPMAGAPPPPPYPPMFPPPMHPGVFPGPPGPPPQSSPNGDSAAASPPPNFQQFPSFGNMFMPPMPFIPPPPFPADFR</sequence>
<comment type="catalytic activity">
    <reaction evidence="1">
        <text>S-ubiquitinyl-[E2 ubiquitin-conjugating enzyme]-L-cysteine + [acceptor protein]-L-lysine = [E2 ubiquitin-conjugating enzyme]-L-cysteine + N(6)-ubiquitinyl-[acceptor protein]-L-lysine.</text>
        <dbReference type="EC" id="2.3.2.27"/>
    </reaction>
</comment>
<evidence type="ECO:0000256" key="20">
    <source>
        <dbReference type="SAM" id="MobiDB-lite"/>
    </source>
</evidence>
<keyword evidence="12" id="KW-0833">Ubl conjugation pathway</keyword>
<keyword evidence="11 19" id="KW-0863">Zinc-finger</keyword>
<organism evidence="23 24">
    <name type="scientific">Clavelina lepadiformis</name>
    <name type="common">Light-bulb sea squirt</name>
    <name type="synonym">Ascidia lepadiformis</name>
    <dbReference type="NCBI Taxonomy" id="159417"/>
    <lineage>
        <taxon>Eukaryota</taxon>
        <taxon>Metazoa</taxon>
        <taxon>Chordata</taxon>
        <taxon>Tunicata</taxon>
        <taxon>Ascidiacea</taxon>
        <taxon>Aplousobranchia</taxon>
        <taxon>Clavelinidae</taxon>
        <taxon>Clavelina</taxon>
    </lineage>
</organism>
<dbReference type="SMART" id="SM00184">
    <property type="entry name" value="RING"/>
    <property type="match status" value="1"/>
</dbReference>
<dbReference type="Proteomes" id="UP001642483">
    <property type="component" value="Unassembled WGS sequence"/>
</dbReference>
<comment type="subcellular location">
    <subcellularLocation>
        <location evidence="2">Endoplasmic reticulum membrane</location>
        <topology evidence="2">Multi-pass membrane protein</topology>
    </subcellularLocation>
    <subcellularLocation>
        <location evidence="3">Membrane</location>
        <topology evidence="3">Single-pass type II membrane protein</topology>
    </subcellularLocation>
</comment>
<keyword evidence="14" id="KW-0862">Zinc</keyword>
<protein>
    <recommendedName>
        <fullName evidence="22">RING-type domain-containing protein</fullName>
    </recommendedName>
</protein>
<dbReference type="InterPro" id="IPR001841">
    <property type="entry name" value="Znf_RING"/>
</dbReference>
<keyword evidence="17 21" id="KW-0472">Membrane</keyword>
<dbReference type="Pfam" id="PF12678">
    <property type="entry name" value="zf-rbx1"/>
    <property type="match status" value="1"/>
</dbReference>
<evidence type="ECO:0000256" key="2">
    <source>
        <dbReference type="ARBA" id="ARBA00004477"/>
    </source>
</evidence>
<keyword evidence="7" id="KW-0328">Glycosyltransferase</keyword>
<evidence type="ECO:0000256" key="17">
    <source>
        <dbReference type="ARBA" id="ARBA00023136"/>
    </source>
</evidence>
<keyword evidence="13" id="KW-0256">Endoplasmic reticulum</keyword>
<feature type="compositionally biased region" description="Low complexity" evidence="20">
    <location>
        <begin position="534"/>
        <end position="545"/>
    </location>
</feature>
<comment type="caution">
    <text evidence="23">The sequence shown here is derived from an EMBL/GenBank/DDBJ whole genome shotgun (WGS) entry which is preliminary data.</text>
</comment>
<feature type="transmembrane region" description="Helical" evidence="21">
    <location>
        <begin position="330"/>
        <end position="354"/>
    </location>
</feature>
<evidence type="ECO:0000256" key="1">
    <source>
        <dbReference type="ARBA" id="ARBA00000900"/>
    </source>
</evidence>
<keyword evidence="9 21" id="KW-0812">Transmembrane</keyword>
<feature type="domain" description="RING-type" evidence="22">
    <location>
        <begin position="407"/>
        <end position="462"/>
    </location>
</feature>
<reference evidence="23 24" key="1">
    <citation type="submission" date="2024-02" db="EMBL/GenBank/DDBJ databases">
        <authorList>
            <person name="Daric V."/>
            <person name="Darras S."/>
        </authorList>
    </citation>
    <scope>NUCLEOTIDE SEQUENCE [LARGE SCALE GENOMIC DNA]</scope>
</reference>
<evidence type="ECO:0000313" key="24">
    <source>
        <dbReference type="Proteomes" id="UP001642483"/>
    </source>
</evidence>
<evidence type="ECO:0000256" key="8">
    <source>
        <dbReference type="ARBA" id="ARBA00022679"/>
    </source>
</evidence>
<name>A0ABP0GGM8_CLALP</name>
<keyword evidence="8" id="KW-0808">Transferase</keyword>
<dbReference type="InterPro" id="IPR024766">
    <property type="entry name" value="Znf_RING_H2"/>
</dbReference>
<evidence type="ECO:0000256" key="4">
    <source>
        <dbReference type="ARBA" id="ARBA00004906"/>
    </source>
</evidence>
<evidence type="ECO:0000256" key="9">
    <source>
        <dbReference type="ARBA" id="ARBA00022692"/>
    </source>
</evidence>
<evidence type="ECO:0000256" key="18">
    <source>
        <dbReference type="ARBA" id="ARBA00044896"/>
    </source>
</evidence>
<dbReference type="PANTHER" id="PTHR22763:SF184">
    <property type="entry name" value="E3 UBIQUITIN-PROTEIN LIGASE SYNOVIOLIN"/>
    <property type="match status" value="1"/>
</dbReference>
<dbReference type="Pfam" id="PF02434">
    <property type="entry name" value="Fringe"/>
    <property type="match status" value="1"/>
</dbReference>
<dbReference type="Gene3D" id="3.90.550.50">
    <property type="match status" value="1"/>
</dbReference>
<evidence type="ECO:0000256" key="13">
    <source>
        <dbReference type="ARBA" id="ARBA00022824"/>
    </source>
</evidence>
<dbReference type="EMBL" id="CAWYQH010000112">
    <property type="protein sequence ID" value="CAK8690031.1"/>
    <property type="molecule type" value="Genomic_DNA"/>
</dbReference>
<evidence type="ECO:0000256" key="21">
    <source>
        <dbReference type="SAM" id="Phobius"/>
    </source>
</evidence>
<evidence type="ECO:0000256" key="10">
    <source>
        <dbReference type="ARBA" id="ARBA00022723"/>
    </source>
</evidence>
<feature type="compositionally biased region" description="Pro residues" evidence="20">
    <location>
        <begin position="546"/>
        <end position="561"/>
    </location>
</feature>
<evidence type="ECO:0000256" key="19">
    <source>
        <dbReference type="PROSITE-ProRule" id="PRU00175"/>
    </source>
</evidence>
<dbReference type="InterPro" id="IPR058051">
    <property type="entry name" value="Znf_RING_synoviolin"/>
</dbReference>
<evidence type="ECO:0000256" key="7">
    <source>
        <dbReference type="ARBA" id="ARBA00022676"/>
    </source>
</evidence>
<accession>A0ABP0GGM8</accession>
<keyword evidence="10" id="KW-0479">Metal-binding</keyword>
<dbReference type="Pfam" id="PF25563">
    <property type="entry name" value="TPR_SYVN1_N"/>
    <property type="match status" value="1"/>
</dbReference>
<feature type="compositionally biased region" description="Pro residues" evidence="20">
    <location>
        <begin position="473"/>
        <end position="519"/>
    </location>
</feature>
<evidence type="ECO:0000313" key="23">
    <source>
        <dbReference type="EMBL" id="CAK8690031.1"/>
    </source>
</evidence>
<evidence type="ECO:0000256" key="16">
    <source>
        <dbReference type="ARBA" id="ARBA00022989"/>
    </source>
</evidence>
<feature type="transmembrane region" description="Helical" evidence="21">
    <location>
        <begin position="120"/>
        <end position="140"/>
    </location>
</feature>
<dbReference type="SUPFAM" id="SSF57850">
    <property type="entry name" value="RING/U-box"/>
    <property type="match status" value="1"/>
</dbReference>
<evidence type="ECO:0000256" key="12">
    <source>
        <dbReference type="ARBA" id="ARBA00022786"/>
    </source>
</evidence>
<evidence type="ECO:0000256" key="15">
    <source>
        <dbReference type="ARBA" id="ARBA00022968"/>
    </source>
</evidence>
<feature type="transmembrane region" description="Helical" evidence="21">
    <location>
        <begin position="160"/>
        <end position="177"/>
    </location>
</feature>
<evidence type="ECO:0000256" key="5">
    <source>
        <dbReference type="ARBA" id="ARBA00005032"/>
    </source>
</evidence>
<proteinExistence type="inferred from homology"/>